<name>A0A6J8BFN6_MYTCO</name>
<organism evidence="3 4">
    <name type="scientific">Mytilus coruscus</name>
    <name type="common">Sea mussel</name>
    <dbReference type="NCBI Taxonomy" id="42192"/>
    <lineage>
        <taxon>Eukaryota</taxon>
        <taxon>Metazoa</taxon>
        <taxon>Spiralia</taxon>
        <taxon>Lophotrochozoa</taxon>
        <taxon>Mollusca</taxon>
        <taxon>Bivalvia</taxon>
        <taxon>Autobranchia</taxon>
        <taxon>Pteriomorphia</taxon>
        <taxon>Mytilida</taxon>
        <taxon>Mytiloidea</taxon>
        <taxon>Mytilidae</taxon>
        <taxon>Mytilinae</taxon>
        <taxon>Mytilus</taxon>
    </lineage>
</organism>
<feature type="domain" description="Mutator-like transposase" evidence="2">
    <location>
        <begin position="147"/>
        <end position="273"/>
    </location>
</feature>
<evidence type="ECO:0000313" key="4">
    <source>
        <dbReference type="Proteomes" id="UP000507470"/>
    </source>
</evidence>
<dbReference type="Proteomes" id="UP000507470">
    <property type="component" value="Unassembled WGS sequence"/>
</dbReference>
<feature type="compositionally biased region" description="Basic and acidic residues" evidence="1">
    <location>
        <begin position="20"/>
        <end position="35"/>
    </location>
</feature>
<dbReference type="EMBL" id="CACVKT020003265">
    <property type="protein sequence ID" value="CAC5382778.1"/>
    <property type="molecule type" value="Genomic_DNA"/>
</dbReference>
<gene>
    <name evidence="3" type="ORF">MCOR_18573</name>
</gene>
<feature type="compositionally biased region" description="Basic residues" evidence="1">
    <location>
        <begin position="1"/>
        <end position="19"/>
    </location>
</feature>
<feature type="compositionally biased region" description="Polar residues" evidence="1">
    <location>
        <begin position="62"/>
        <end position="79"/>
    </location>
</feature>
<evidence type="ECO:0000313" key="3">
    <source>
        <dbReference type="EMBL" id="CAC5382778.1"/>
    </source>
</evidence>
<proteinExistence type="predicted"/>
<protein>
    <recommendedName>
        <fullName evidence="2">Mutator-like transposase domain-containing protein</fullName>
    </recommendedName>
</protein>
<sequence>MDNSKSRKRKRGKKSKKDKKSMPLEHKYSLKESDKGSYYNQAHAFEQLETEESSDTDSSTDFGNQSVSFRKLNSSSTCISREKSENENSESDQDLNIEWNIERRQSENEESDYDDDNVNDLNDDEEEDEEEDGDEVGEDEANSGVHGRLIIHLKPLQESVLSAAVCRNCHIGSLKLEILPGQRGFCSRLHWICENCHRICEFYSDSNTGYGSGHSKDINRLSILAMRTVGKSRSALLKFCSIMDLPAPINYKPYTNHTEALKEVAEKTCRDTMGHSS</sequence>
<feature type="compositionally biased region" description="Acidic residues" evidence="1">
    <location>
        <begin position="108"/>
        <end position="141"/>
    </location>
</feature>
<keyword evidence="4" id="KW-1185">Reference proteome</keyword>
<dbReference type="AlphaFoldDB" id="A0A6J8BFN6"/>
<evidence type="ECO:0000259" key="2">
    <source>
        <dbReference type="Pfam" id="PF20700"/>
    </source>
</evidence>
<dbReference type="OrthoDB" id="6193731at2759"/>
<evidence type="ECO:0000256" key="1">
    <source>
        <dbReference type="SAM" id="MobiDB-lite"/>
    </source>
</evidence>
<dbReference type="InterPro" id="IPR049012">
    <property type="entry name" value="Mutator_transp_dom"/>
</dbReference>
<feature type="region of interest" description="Disordered" evidence="1">
    <location>
        <begin position="1"/>
        <end position="142"/>
    </location>
</feature>
<accession>A0A6J8BFN6</accession>
<dbReference type="Pfam" id="PF20700">
    <property type="entry name" value="Mutator"/>
    <property type="match status" value="1"/>
</dbReference>
<reference evidence="3 4" key="1">
    <citation type="submission" date="2020-06" db="EMBL/GenBank/DDBJ databases">
        <authorList>
            <person name="Li R."/>
            <person name="Bekaert M."/>
        </authorList>
    </citation>
    <scope>NUCLEOTIDE SEQUENCE [LARGE SCALE GENOMIC DNA]</scope>
    <source>
        <strain evidence="4">wild</strain>
    </source>
</reference>